<comment type="subcellular location">
    <subcellularLocation>
        <location evidence="1">Endomembrane system</location>
        <topology evidence="1">Multi-pass membrane protein</topology>
    </subcellularLocation>
</comment>
<dbReference type="Pfam" id="PF04750">
    <property type="entry name" value="Far-17a_AIG1"/>
    <property type="match status" value="1"/>
</dbReference>
<feature type="chain" id="PRO_5047048800" description="FAR-17a/AIG1-like protein" evidence="6">
    <location>
        <begin position="20"/>
        <end position="224"/>
    </location>
</feature>
<dbReference type="InterPro" id="IPR006838">
    <property type="entry name" value="ADTRP_AIG1"/>
</dbReference>
<proteinExistence type="predicted"/>
<keyword evidence="2 5" id="KW-0812">Transmembrane</keyword>
<keyword evidence="6" id="KW-0732">Signal</keyword>
<evidence type="ECO:0000256" key="5">
    <source>
        <dbReference type="SAM" id="Phobius"/>
    </source>
</evidence>
<dbReference type="EMBL" id="JBANRG010000004">
    <property type="protein sequence ID" value="KAK7467042.1"/>
    <property type="molecule type" value="Genomic_DNA"/>
</dbReference>
<feature type="transmembrane region" description="Helical" evidence="5">
    <location>
        <begin position="43"/>
        <end position="66"/>
    </location>
</feature>
<gene>
    <name evidence="7" type="ORF">VKT23_004104</name>
</gene>
<feature type="signal peptide" evidence="6">
    <location>
        <begin position="1"/>
        <end position="19"/>
    </location>
</feature>
<feature type="transmembrane region" description="Helical" evidence="5">
    <location>
        <begin position="160"/>
        <end position="177"/>
    </location>
</feature>
<evidence type="ECO:0000313" key="8">
    <source>
        <dbReference type="Proteomes" id="UP001498398"/>
    </source>
</evidence>
<keyword evidence="3 5" id="KW-1133">Transmembrane helix</keyword>
<accession>A0ABR1JZK7</accession>
<dbReference type="Proteomes" id="UP001498398">
    <property type="component" value="Unassembled WGS sequence"/>
</dbReference>
<comment type="caution">
    <text evidence="7">The sequence shown here is derived from an EMBL/GenBank/DDBJ whole genome shotgun (WGS) entry which is preliminary data.</text>
</comment>
<evidence type="ECO:0008006" key="9">
    <source>
        <dbReference type="Google" id="ProtNLM"/>
    </source>
</evidence>
<dbReference type="PANTHER" id="PTHR10989:SF16">
    <property type="entry name" value="AT02829P-RELATED"/>
    <property type="match status" value="1"/>
</dbReference>
<sequence length="224" mass="24958">MSFSFASVLLHSLSASIMAYGYNSLKTLPIDSLISTQYGGHFQFLTIQGLAIAWMTAIFGLASDIFPSVSVLKSLKRALFMIALPVEVVISSIYWPLLLVATQLILQPDNSAPSSSPDVQPKFMRIPLSVDLALHAVPALSLLADFLFFEKKYSQKQATYGAPLVASLFTLWYSWWVERCGSINDVYPYPFLTNNTFEGRILIYLGAGILAWVSFYLINRLHSQ</sequence>
<organism evidence="7 8">
    <name type="scientific">Marasmiellus scandens</name>
    <dbReference type="NCBI Taxonomy" id="2682957"/>
    <lineage>
        <taxon>Eukaryota</taxon>
        <taxon>Fungi</taxon>
        <taxon>Dikarya</taxon>
        <taxon>Basidiomycota</taxon>
        <taxon>Agaricomycotina</taxon>
        <taxon>Agaricomycetes</taxon>
        <taxon>Agaricomycetidae</taxon>
        <taxon>Agaricales</taxon>
        <taxon>Marasmiineae</taxon>
        <taxon>Omphalotaceae</taxon>
        <taxon>Marasmiellus</taxon>
    </lineage>
</organism>
<reference evidence="7 8" key="1">
    <citation type="submission" date="2024-01" db="EMBL/GenBank/DDBJ databases">
        <title>A draft genome for the cacao thread blight pathogen Marasmiellus scandens.</title>
        <authorList>
            <person name="Baruah I.K."/>
            <person name="Leung J."/>
            <person name="Bukari Y."/>
            <person name="Amoako-Attah I."/>
            <person name="Meinhardt L.W."/>
            <person name="Bailey B.A."/>
            <person name="Cohen S.P."/>
        </authorList>
    </citation>
    <scope>NUCLEOTIDE SEQUENCE [LARGE SCALE GENOMIC DNA]</scope>
    <source>
        <strain evidence="7 8">GH-19</strain>
    </source>
</reference>
<protein>
    <recommendedName>
        <fullName evidence="9">FAR-17a/AIG1-like protein</fullName>
    </recommendedName>
</protein>
<dbReference type="PANTHER" id="PTHR10989">
    <property type="entry name" value="ANDROGEN-INDUCED PROTEIN 1-RELATED"/>
    <property type="match status" value="1"/>
</dbReference>
<feature type="transmembrane region" description="Helical" evidence="5">
    <location>
        <begin position="197"/>
        <end position="218"/>
    </location>
</feature>
<name>A0ABR1JZK7_9AGAR</name>
<evidence type="ECO:0000256" key="6">
    <source>
        <dbReference type="SAM" id="SignalP"/>
    </source>
</evidence>
<keyword evidence="8" id="KW-1185">Reference proteome</keyword>
<evidence type="ECO:0000256" key="3">
    <source>
        <dbReference type="ARBA" id="ARBA00022989"/>
    </source>
</evidence>
<keyword evidence="4 5" id="KW-0472">Membrane</keyword>
<evidence type="ECO:0000256" key="1">
    <source>
        <dbReference type="ARBA" id="ARBA00004127"/>
    </source>
</evidence>
<evidence type="ECO:0000313" key="7">
    <source>
        <dbReference type="EMBL" id="KAK7467042.1"/>
    </source>
</evidence>
<feature type="transmembrane region" description="Helical" evidence="5">
    <location>
        <begin position="126"/>
        <end position="148"/>
    </location>
</feature>
<feature type="transmembrane region" description="Helical" evidence="5">
    <location>
        <begin position="78"/>
        <end position="106"/>
    </location>
</feature>
<evidence type="ECO:0000256" key="4">
    <source>
        <dbReference type="ARBA" id="ARBA00023136"/>
    </source>
</evidence>
<evidence type="ECO:0000256" key="2">
    <source>
        <dbReference type="ARBA" id="ARBA00022692"/>
    </source>
</evidence>